<name>A0AA96ZW17_9EURY</name>
<gene>
    <name evidence="3" type="primary">larC</name>
    <name evidence="3" type="ORF">MsAm2_11110</name>
</gene>
<evidence type="ECO:0000256" key="2">
    <source>
        <dbReference type="HAMAP-Rule" id="MF_01074"/>
    </source>
</evidence>
<dbReference type="NCBIfam" id="TIGR00299">
    <property type="entry name" value="nickel pincer cofactor biosynthesis protein LarC"/>
    <property type="match status" value="1"/>
</dbReference>
<dbReference type="Proteomes" id="UP001304970">
    <property type="component" value="Chromosome"/>
</dbReference>
<reference evidence="3 4" key="1">
    <citation type="submission" date="2023-07" db="EMBL/GenBank/DDBJ databases">
        <title>Closed genome sequence of Methanosarcinaceae archaeon Am2.</title>
        <authorList>
            <person name="Poehlein A."/>
            <person name="Protasov E."/>
            <person name="Platt K."/>
            <person name="Reeh H."/>
            <person name="Daniel R."/>
            <person name="Brune A."/>
        </authorList>
    </citation>
    <scope>NUCLEOTIDE SEQUENCE [LARGE SCALE GENOMIC DNA]</scope>
    <source>
        <strain evidence="3 4">Am2</strain>
    </source>
</reference>
<dbReference type="HAMAP" id="MF_01074">
    <property type="entry name" value="LarC"/>
    <property type="match status" value="1"/>
</dbReference>
<protein>
    <recommendedName>
        <fullName evidence="2">Putative nickel insertion protein</fullName>
    </recommendedName>
</protein>
<keyword evidence="1 2" id="KW-0533">Nickel</keyword>
<dbReference type="Gene3D" id="3.30.70.1380">
    <property type="entry name" value="Transcriptional regulatory protein pf0864 domain like"/>
    <property type="match status" value="1"/>
</dbReference>
<organism evidence="3 4">
    <name type="scientific">Methanolapillus ohkumae</name>
    <dbReference type="NCBI Taxonomy" id="3028298"/>
    <lineage>
        <taxon>Archaea</taxon>
        <taxon>Methanobacteriati</taxon>
        <taxon>Methanobacteriota</taxon>
        <taxon>Stenosarchaea group</taxon>
        <taxon>Methanomicrobia</taxon>
        <taxon>Methanosarcinales</taxon>
        <taxon>Methanosarcinaceae</taxon>
        <taxon>Methanolapillus</taxon>
    </lineage>
</organism>
<dbReference type="GeneID" id="89228534"/>
<dbReference type="Pfam" id="PF01969">
    <property type="entry name" value="Ni_insertion"/>
    <property type="match status" value="1"/>
</dbReference>
<dbReference type="InterPro" id="IPR002822">
    <property type="entry name" value="Ni_insertion"/>
</dbReference>
<dbReference type="Gene3D" id="3.10.20.300">
    <property type="entry name" value="mk0293 like domain"/>
    <property type="match status" value="1"/>
</dbReference>
<evidence type="ECO:0000313" key="3">
    <source>
        <dbReference type="EMBL" id="WNY27319.1"/>
    </source>
</evidence>
<keyword evidence="4" id="KW-1185">Reference proteome</keyword>
<dbReference type="PANTHER" id="PTHR36566">
    <property type="entry name" value="NICKEL INSERTION PROTEIN-RELATED"/>
    <property type="match status" value="1"/>
</dbReference>
<dbReference type="PANTHER" id="PTHR36566:SF1">
    <property type="entry name" value="PYRIDINIUM-3,5-BISTHIOCARBOXYLIC ACID MONONUCLEOTIDE NICKEL INSERTION PROTEIN"/>
    <property type="match status" value="1"/>
</dbReference>
<sequence length="413" mass="45435">MRVLVLDPFSGASGDMILGALLDLGASPEFIRENISAVADVSFSVRPVSKQGMGASKAIIEEDHENNARTYFEIVEGIQKAPLNPKIKSDALSVFERIATAESKIHKKPLDHLHFHETGQNDAIADVVGACAGFYDLAQNKKTTYEQIFCKNINVGGGFVKCAHGELPVPAPATLEILRAGQLPFYSKGEIELLTPTGAALLTHFSKPAQLMTGTEILTGYGAGSADTALPNVLRLSLMDLKEKTEETDTFAHSFEFPKEQIEILETNVDDVTGEILGCLTDDLMEMGARDVSIVPIFMKKGRPAHLIRVIAKPKDSEKLARKIIMETGSLGIRVIPSRHRLSVSREMRNVEMEFAGKKYQIPVKIARLPEGEIVHISAEYEDCRKIAKETKIPLQKIIQKTEVESLKKGDFR</sequence>
<comment type="similarity">
    <text evidence="2">Belongs to the LarC family.</text>
</comment>
<dbReference type="EMBL" id="CP131061">
    <property type="protein sequence ID" value="WNY27319.1"/>
    <property type="molecule type" value="Genomic_DNA"/>
</dbReference>
<dbReference type="GO" id="GO:0016829">
    <property type="term" value="F:lyase activity"/>
    <property type="evidence" value="ECO:0007669"/>
    <property type="project" value="UniProtKB-UniRule"/>
</dbReference>
<dbReference type="RefSeq" id="WP_338097294.1">
    <property type="nucleotide sequence ID" value="NZ_CP131061.1"/>
</dbReference>
<evidence type="ECO:0000256" key="1">
    <source>
        <dbReference type="ARBA" id="ARBA00022596"/>
    </source>
</evidence>
<keyword evidence="2 3" id="KW-0456">Lyase</keyword>
<proteinExistence type="inferred from homology"/>
<accession>A0AA96ZW17</accession>
<evidence type="ECO:0000313" key="4">
    <source>
        <dbReference type="Proteomes" id="UP001304970"/>
    </source>
</evidence>
<dbReference type="GO" id="GO:0016151">
    <property type="term" value="F:nickel cation binding"/>
    <property type="evidence" value="ECO:0007669"/>
    <property type="project" value="UniProtKB-UniRule"/>
</dbReference>
<dbReference type="AlphaFoldDB" id="A0AA96ZW17"/>